<dbReference type="Proteomes" id="UP000324585">
    <property type="component" value="Unassembled WGS sequence"/>
</dbReference>
<feature type="region of interest" description="Disordered" evidence="2">
    <location>
        <begin position="242"/>
        <end position="284"/>
    </location>
</feature>
<dbReference type="OrthoDB" id="10252032at2759"/>
<comment type="similarity">
    <text evidence="1">Belongs to the KRI1 family.</text>
</comment>
<feature type="compositionally biased region" description="Basic and acidic residues" evidence="2">
    <location>
        <begin position="629"/>
        <end position="644"/>
    </location>
</feature>
<reference evidence="5" key="1">
    <citation type="journal article" date="2019" name="Nat. Commun.">
        <title>Expansion of phycobilisome linker gene families in mesophilic red algae.</title>
        <authorList>
            <person name="Lee J."/>
            <person name="Kim D."/>
            <person name="Bhattacharya D."/>
            <person name="Yoon H.S."/>
        </authorList>
    </citation>
    <scope>NUCLEOTIDE SEQUENCE [LARGE SCALE GENOMIC DNA]</scope>
    <source>
        <strain evidence="5">CCMP 1328</strain>
    </source>
</reference>
<keyword evidence="5" id="KW-1185">Reference proteome</keyword>
<dbReference type="EMBL" id="VRMN01000004">
    <property type="protein sequence ID" value="KAA8495150.1"/>
    <property type="molecule type" value="Genomic_DNA"/>
</dbReference>
<feature type="domain" description="Kri1-like C-terminal" evidence="3">
    <location>
        <begin position="480"/>
        <end position="567"/>
    </location>
</feature>
<feature type="compositionally biased region" description="Basic and acidic residues" evidence="2">
    <location>
        <begin position="159"/>
        <end position="169"/>
    </location>
</feature>
<gene>
    <name evidence="4" type="ORF">FVE85_3391</name>
</gene>
<dbReference type="OMA" id="RMENETH"/>
<organism evidence="4 5">
    <name type="scientific">Porphyridium purpureum</name>
    <name type="common">Red alga</name>
    <name type="synonym">Porphyridium cruentum</name>
    <dbReference type="NCBI Taxonomy" id="35688"/>
    <lineage>
        <taxon>Eukaryota</taxon>
        <taxon>Rhodophyta</taxon>
        <taxon>Bangiophyceae</taxon>
        <taxon>Porphyridiales</taxon>
        <taxon>Porphyridiaceae</taxon>
        <taxon>Porphyridium</taxon>
    </lineage>
</organism>
<dbReference type="Pfam" id="PF12936">
    <property type="entry name" value="Kri1_C"/>
    <property type="match status" value="1"/>
</dbReference>
<feature type="compositionally biased region" description="Basic and acidic residues" evidence="2">
    <location>
        <begin position="109"/>
        <end position="126"/>
    </location>
</feature>
<feature type="compositionally biased region" description="Acidic residues" evidence="2">
    <location>
        <begin position="58"/>
        <end position="75"/>
    </location>
</feature>
<proteinExistence type="inferred from homology"/>
<accession>A0A5J4YW52</accession>
<dbReference type="InterPro" id="IPR024626">
    <property type="entry name" value="Kri1-like_C"/>
</dbReference>
<feature type="compositionally biased region" description="Basic and acidic residues" evidence="2">
    <location>
        <begin position="602"/>
        <end position="620"/>
    </location>
</feature>
<evidence type="ECO:0000313" key="4">
    <source>
        <dbReference type="EMBL" id="KAA8495150.1"/>
    </source>
</evidence>
<dbReference type="PANTHER" id="PTHR14490:SF5">
    <property type="entry name" value="PROTEIN KRI1 HOMOLOG"/>
    <property type="match status" value="1"/>
</dbReference>
<feature type="region of interest" description="Disordered" evidence="2">
    <location>
        <begin position="547"/>
        <end position="729"/>
    </location>
</feature>
<feature type="compositionally biased region" description="Basic and acidic residues" evidence="2">
    <location>
        <begin position="691"/>
        <end position="702"/>
    </location>
</feature>
<evidence type="ECO:0000313" key="5">
    <source>
        <dbReference type="Proteomes" id="UP000324585"/>
    </source>
</evidence>
<protein>
    <submittedName>
        <fullName evidence="4">Protein kri1</fullName>
    </submittedName>
</protein>
<evidence type="ECO:0000256" key="1">
    <source>
        <dbReference type="ARBA" id="ARBA00007473"/>
    </source>
</evidence>
<sequence>MPRKKKSGSAVVEAGTRKGSSDARDVERPAASAWPAHLRHEDARGAAEGLDGSRARDDDDDEEEEEDDEELESEDENAKLLTKRLDQKIAQTYTMLINKDAQIYDKGTHFFDDEKSDQDTEREEAKSSSSSASGSRTSSDGSDDEPVAGFAVKTSAPMKLKDYAREKLLRQMSTEGTGDRKRPEDASGSDGEADGDGRPDAAAHVVDDGFEPAARTSEYVKSFIYDEDQAKLRAEVLGAIASDSESVSGADGAELDDGAQKETLGNGLLTKKAKTRDDTEREAEDEDLALYRAAMEAKEAELAHEYLEKETAEQKEAFLREYVLNNGWIEREREDANDGEKASKRERAQQLHLARDEQFLEDADRFEYAQNFRFEDPEGAQRELMSYARSIDGTMRRKDERRRLKRLAKMEKKQLDQTREAEKIKREKNLRKARILERMRELGIDLDADFDPLRWDELVSEAFAGREGNHEEDEQRVRDELDDLLEQYYDLEYNVGGENGADGGGTMRFKYREVERETFGLDAEEVLEMDDAELNKMVPLKYLATYRPPDTLPKKLRAASRSKSKAQFLRREAREQVRQEKEKRREARQQNKADARQLSFKGETEETSQHLGHGDDAPEPRRKHKDKRKMSGEGGHEQRMENETHGAQYHRRIDQDGAESGAELTLAPPQASKKRKESESASAAKGVPNPNDKHTDSGVVEKPKKKKKSSVQVKSVADLPRSRREAYGV</sequence>
<comment type="caution">
    <text evidence="4">The sequence shown here is derived from an EMBL/GenBank/DDBJ whole genome shotgun (WGS) entry which is preliminary data.</text>
</comment>
<feature type="compositionally biased region" description="Basic and acidic residues" evidence="2">
    <location>
        <begin position="720"/>
        <end position="729"/>
    </location>
</feature>
<feature type="compositionally biased region" description="Basic and acidic residues" evidence="2">
    <location>
        <begin position="569"/>
        <end position="595"/>
    </location>
</feature>
<dbReference type="PANTHER" id="PTHR14490">
    <property type="entry name" value="ZINC FINGER, ZZ TYPE"/>
    <property type="match status" value="1"/>
</dbReference>
<evidence type="ECO:0000256" key="2">
    <source>
        <dbReference type="SAM" id="MobiDB-lite"/>
    </source>
</evidence>
<feature type="compositionally biased region" description="Low complexity" evidence="2">
    <location>
        <begin position="127"/>
        <end position="140"/>
    </location>
</feature>
<feature type="compositionally biased region" description="Basic and acidic residues" evidence="2">
    <location>
        <begin position="195"/>
        <end position="207"/>
    </location>
</feature>
<feature type="compositionally biased region" description="Basic and acidic residues" evidence="2">
    <location>
        <begin position="15"/>
        <end position="28"/>
    </location>
</feature>
<evidence type="ECO:0000259" key="3">
    <source>
        <dbReference type="Pfam" id="PF12936"/>
    </source>
</evidence>
<feature type="region of interest" description="Disordered" evidence="2">
    <location>
        <begin position="1"/>
        <end position="79"/>
    </location>
</feature>
<feature type="region of interest" description="Disordered" evidence="2">
    <location>
        <begin position="109"/>
        <end position="212"/>
    </location>
</feature>
<dbReference type="GO" id="GO:0030686">
    <property type="term" value="C:90S preribosome"/>
    <property type="evidence" value="ECO:0007669"/>
    <property type="project" value="TreeGrafter"/>
</dbReference>
<feature type="compositionally biased region" description="Basic residues" evidence="2">
    <location>
        <begin position="554"/>
        <end position="564"/>
    </location>
</feature>
<name>A0A5J4YW52_PORPP</name>
<dbReference type="InterPro" id="IPR018034">
    <property type="entry name" value="Kri1"/>
</dbReference>
<dbReference type="AlphaFoldDB" id="A0A5J4YW52"/>
<dbReference type="GO" id="GO:0005730">
    <property type="term" value="C:nucleolus"/>
    <property type="evidence" value="ECO:0007669"/>
    <property type="project" value="TreeGrafter"/>
</dbReference>
<dbReference type="GO" id="GO:0000447">
    <property type="term" value="P:endonucleolytic cleavage in ITS1 to separate SSU-rRNA from 5.8S rRNA and LSU-rRNA from tricistronic rRNA transcript (SSU-rRNA, 5.8S rRNA, LSU-rRNA)"/>
    <property type="evidence" value="ECO:0007669"/>
    <property type="project" value="TreeGrafter"/>
</dbReference>
<feature type="compositionally biased region" description="Basic and acidic residues" evidence="2">
    <location>
        <begin position="38"/>
        <end position="57"/>
    </location>
</feature>